<organism evidence="1 2">
    <name type="scientific">Thalassotalea algicola</name>
    <dbReference type="NCBI Taxonomy" id="2716224"/>
    <lineage>
        <taxon>Bacteria</taxon>
        <taxon>Pseudomonadati</taxon>
        <taxon>Pseudomonadota</taxon>
        <taxon>Gammaproteobacteria</taxon>
        <taxon>Alteromonadales</taxon>
        <taxon>Colwelliaceae</taxon>
        <taxon>Thalassotalea</taxon>
    </lineage>
</organism>
<accession>A0A7Y0LG19</accession>
<protein>
    <recommendedName>
        <fullName evidence="3">DUF4397 domain-containing protein</fullName>
    </recommendedName>
</protein>
<dbReference type="Proteomes" id="UP000568664">
    <property type="component" value="Unassembled WGS sequence"/>
</dbReference>
<proteinExistence type="predicted"/>
<dbReference type="AlphaFoldDB" id="A0A7Y0LG19"/>
<gene>
    <name evidence="1" type="ORF">HII17_18245</name>
</gene>
<comment type="caution">
    <text evidence="1">The sequence shown here is derived from an EMBL/GenBank/DDBJ whole genome shotgun (WGS) entry which is preliminary data.</text>
</comment>
<evidence type="ECO:0000313" key="1">
    <source>
        <dbReference type="EMBL" id="NMP33492.1"/>
    </source>
</evidence>
<dbReference type="PROSITE" id="PS51257">
    <property type="entry name" value="PROKAR_LIPOPROTEIN"/>
    <property type="match status" value="1"/>
</dbReference>
<evidence type="ECO:0000313" key="2">
    <source>
        <dbReference type="Proteomes" id="UP000568664"/>
    </source>
</evidence>
<sequence length="504" mass="56083">MCIKVNKSAVYAGLASCLLLLSGCESSSSDEDTDIGYIQFYNASANAPDIYMTIDEDIELDSEDDDDEHVERTFTGVSYSETGGRIEILEGDYYVELGLQQEDSTARDDLSLIYQQPLEIFEDVISLYVLAEDVTTPRVLNYDIEIIDDDEDDENDLFNLRVLNLHTDIMDVDVYVSGTDETFNEATLVVSSTYTALTDNLKLEQDDYIFYLTASGSDEVLFESTEVSFSFSSQYVLMIRENLGVDTSPFVIDVLTNSSTFEYKNDGSLARFRAFNALNENELLANYNGAVDLYTDTASVQPSVTELNFGQFSEAITLEHGDYSFALNIASSDEQLLKNHLVTLSANDDKTIFFYSSEEYVDHDGDGDVDEDGDGQVDEIEITVNSLVVSNSSNQGIYQHDINIVNLIDDEDFSAVDVYFVRSDEFINTAENSATVPFSANDVISLLNNTYQVFIVASINSSEVILASDYLTLDEESEDLFLLLESDESSATGYKLTFAAQNVE</sequence>
<keyword evidence="2" id="KW-1185">Reference proteome</keyword>
<evidence type="ECO:0008006" key="3">
    <source>
        <dbReference type="Google" id="ProtNLM"/>
    </source>
</evidence>
<dbReference type="RefSeq" id="WP_169076808.1">
    <property type="nucleotide sequence ID" value="NZ_JABBXH010000009.1"/>
</dbReference>
<reference evidence="1 2" key="1">
    <citation type="submission" date="2020-04" db="EMBL/GenBank/DDBJ databases">
        <title>Thalassotalea sp. M1531, isolated from the surface of marine red alga.</title>
        <authorList>
            <person name="Pang L."/>
            <person name="Lu D.-C."/>
        </authorList>
    </citation>
    <scope>NUCLEOTIDE SEQUENCE [LARGE SCALE GENOMIC DNA]</scope>
    <source>
        <strain evidence="1 2">M1531</strain>
    </source>
</reference>
<dbReference type="EMBL" id="JABBXH010000009">
    <property type="protein sequence ID" value="NMP33492.1"/>
    <property type="molecule type" value="Genomic_DNA"/>
</dbReference>
<name>A0A7Y0LG19_9GAMM</name>